<dbReference type="PANTHER" id="PTHR46268">
    <property type="entry name" value="STRESS RESPONSE PROTEIN NHAX"/>
    <property type="match status" value="1"/>
</dbReference>
<dbReference type="InterPro" id="IPR014729">
    <property type="entry name" value="Rossmann-like_a/b/a_fold"/>
</dbReference>
<dbReference type="Pfam" id="PF00582">
    <property type="entry name" value="Usp"/>
    <property type="match status" value="1"/>
</dbReference>
<dbReference type="RefSeq" id="WP_340368022.1">
    <property type="nucleotide sequence ID" value="NZ_JBBKZV010000047.1"/>
</dbReference>
<accession>A0ABU8WAC3</accession>
<dbReference type="SUPFAM" id="SSF52402">
    <property type="entry name" value="Adenine nucleotide alpha hydrolases-like"/>
    <property type="match status" value="1"/>
</dbReference>
<dbReference type="CDD" id="cd00293">
    <property type="entry name" value="USP-like"/>
    <property type="match status" value="1"/>
</dbReference>
<proteinExistence type="inferred from homology"/>
<dbReference type="InterPro" id="IPR006015">
    <property type="entry name" value="Universal_stress_UspA"/>
</dbReference>
<evidence type="ECO:0000256" key="1">
    <source>
        <dbReference type="ARBA" id="ARBA00008791"/>
    </source>
</evidence>
<evidence type="ECO:0000313" key="4">
    <source>
        <dbReference type="Proteomes" id="UP001363010"/>
    </source>
</evidence>
<name>A0ABU8WAC3_9BURK</name>
<gene>
    <name evidence="3" type="ORF">WKW80_34190</name>
</gene>
<evidence type="ECO:0000313" key="3">
    <source>
        <dbReference type="EMBL" id="MEJ8826992.1"/>
    </source>
</evidence>
<dbReference type="PANTHER" id="PTHR46268:SF15">
    <property type="entry name" value="UNIVERSAL STRESS PROTEIN HP_0031"/>
    <property type="match status" value="1"/>
</dbReference>
<organism evidence="3 4">
    <name type="scientific">Variovorax humicola</name>
    <dbReference type="NCBI Taxonomy" id="1769758"/>
    <lineage>
        <taxon>Bacteria</taxon>
        <taxon>Pseudomonadati</taxon>
        <taxon>Pseudomonadota</taxon>
        <taxon>Betaproteobacteria</taxon>
        <taxon>Burkholderiales</taxon>
        <taxon>Comamonadaceae</taxon>
        <taxon>Variovorax</taxon>
    </lineage>
</organism>
<dbReference type="InterPro" id="IPR006016">
    <property type="entry name" value="UspA"/>
</dbReference>
<dbReference type="Proteomes" id="UP001363010">
    <property type="component" value="Unassembled WGS sequence"/>
</dbReference>
<comment type="similarity">
    <text evidence="1">Belongs to the universal stress protein A family.</text>
</comment>
<keyword evidence="4" id="KW-1185">Reference proteome</keyword>
<reference evidence="3 4" key="1">
    <citation type="submission" date="2024-03" db="EMBL/GenBank/DDBJ databases">
        <title>Novel species of the genus Variovorax.</title>
        <authorList>
            <person name="Liu Q."/>
            <person name="Xin Y.-H."/>
        </authorList>
    </citation>
    <scope>NUCLEOTIDE SEQUENCE [LARGE SCALE GENOMIC DNA]</scope>
    <source>
        <strain evidence="3 4">KACC 18501</strain>
    </source>
</reference>
<feature type="domain" description="UspA" evidence="2">
    <location>
        <begin position="1"/>
        <end position="146"/>
    </location>
</feature>
<dbReference type="PRINTS" id="PR01438">
    <property type="entry name" value="UNVRSLSTRESS"/>
</dbReference>
<comment type="caution">
    <text evidence="3">The sequence shown here is derived from an EMBL/GenBank/DDBJ whole genome shotgun (WGS) entry which is preliminary data.</text>
</comment>
<protein>
    <submittedName>
        <fullName evidence="3">Universal stress protein</fullName>
    </submittedName>
</protein>
<dbReference type="EMBL" id="JBBKZV010000047">
    <property type="protein sequence ID" value="MEJ8826992.1"/>
    <property type="molecule type" value="Genomic_DNA"/>
</dbReference>
<sequence>MYERILVPIDGSNTSLQGLDEAVRLATLTHGRLLLVNIVDQLKYVTGYETFGSYTSDLLPYMQHAGEEILQHGLERAQRAGIPAETMLFTSLADRVCDVVIGQADAWKADLIVIGTHGRHGVGRVLLGSDAEQILRISPVPVLLVRSKHTDSEAQAEPAPAAADVPHRVSIAA</sequence>
<evidence type="ECO:0000259" key="2">
    <source>
        <dbReference type="Pfam" id="PF00582"/>
    </source>
</evidence>
<dbReference type="Gene3D" id="3.40.50.620">
    <property type="entry name" value="HUPs"/>
    <property type="match status" value="1"/>
</dbReference>